<feature type="signal peptide" evidence="2">
    <location>
        <begin position="1"/>
        <end position="25"/>
    </location>
</feature>
<organism evidence="4 5">
    <name type="scientific">Segatella copri</name>
    <dbReference type="NCBI Taxonomy" id="165179"/>
    <lineage>
        <taxon>Bacteria</taxon>
        <taxon>Pseudomonadati</taxon>
        <taxon>Bacteroidota</taxon>
        <taxon>Bacteroidia</taxon>
        <taxon>Bacteroidales</taxon>
        <taxon>Prevotellaceae</taxon>
        <taxon>Segatella</taxon>
    </lineage>
</organism>
<evidence type="ECO:0000313" key="5">
    <source>
        <dbReference type="Proteomes" id="UP000480425"/>
    </source>
</evidence>
<dbReference type="AlphaFoldDB" id="A0A6G1U1M9"/>
<dbReference type="GO" id="GO:0004553">
    <property type="term" value="F:hydrolase activity, hydrolyzing O-glycosyl compounds"/>
    <property type="evidence" value="ECO:0007669"/>
    <property type="project" value="InterPro"/>
</dbReference>
<keyword evidence="4" id="KW-0378">Hydrolase</keyword>
<comment type="similarity">
    <text evidence="1">Belongs to the glycosyl hydrolase 16 family.</text>
</comment>
<dbReference type="PANTHER" id="PTHR10963">
    <property type="entry name" value="GLYCOSYL HYDROLASE-RELATED"/>
    <property type="match status" value="1"/>
</dbReference>
<dbReference type="InterPro" id="IPR050546">
    <property type="entry name" value="Glycosyl_Hydrlase_16"/>
</dbReference>
<protein>
    <submittedName>
        <fullName evidence="4">Glycoside hydrolase family 16 protein</fullName>
    </submittedName>
</protein>
<dbReference type="PROSITE" id="PS51762">
    <property type="entry name" value="GH16_2"/>
    <property type="match status" value="1"/>
</dbReference>
<dbReference type="GO" id="GO:0005975">
    <property type="term" value="P:carbohydrate metabolic process"/>
    <property type="evidence" value="ECO:0007669"/>
    <property type="project" value="InterPro"/>
</dbReference>
<accession>A0A6G1U1M9</accession>
<proteinExistence type="inferred from homology"/>
<evidence type="ECO:0000313" key="4">
    <source>
        <dbReference type="EMBL" id="MQN80940.1"/>
    </source>
</evidence>
<dbReference type="InterPro" id="IPR013320">
    <property type="entry name" value="ConA-like_dom_sf"/>
</dbReference>
<feature type="chain" id="PRO_5026072694" evidence="2">
    <location>
        <begin position="26"/>
        <end position="288"/>
    </location>
</feature>
<dbReference type="OrthoDB" id="9809583at2"/>
<evidence type="ECO:0000259" key="3">
    <source>
        <dbReference type="PROSITE" id="PS51762"/>
    </source>
</evidence>
<dbReference type="Pfam" id="PF00722">
    <property type="entry name" value="Glyco_hydro_16"/>
    <property type="match status" value="1"/>
</dbReference>
<gene>
    <name evidence="4" type="ORF">F7D73_08235</name>
</gene>
<evidence type="ECO:0000256" key="2">
    <source>
        <dbReference type="SAM" id="SignalP"/>
    </source>
</evidence>
<evidence type="ECO:0000256" key="1">
    <source>
        <dbReference type="ARBA" id="ARBA00006865"/>
    </source>
</evidence>
<feature type="domain" description="GH16" evidence="3">
    <location>
        <begin position="27"/>
        <end position="288"/>
    </location>
</feature>
<dbReference type="Gene3D" id="2.60.120.200">
    <property type="match status" value="1"/>
</dbReference>
<name>A0A6G1U1M9_9BACT</name>
<dbReference type="Proteomes" id="UP000480425">
    <property type="component" value="Unassembled WGS sequence"/>
</dbReference>
<comment type="caution">
    <text evidence="4">The sequence shown here is derived from an EMBL/GenBank/DDBJ whole genome shotgun (WGS) entry which is preliminary data.</text>
</comment>
<sequence>MNVKQKMGMAFGVLAMALSPSALMAQNDWKLVWSDEFNTDGLLDSKVWNYEEGFKRNHEAQWYQKANAYCKDGNLVIEARKEKKSRRNPGFRENSSRWPENIEKIHYTSASVNTAEKKEFLYGRVEVRAKIPTAGGSWPAIWLLGRGMDWPSNGEIDMMEYYRRQGVPHILANACWGTDKPWTAKWNSRAIPFTHFTDRDAQWADKFHVWRMDWDEQSIRLYLDDELLNEISQAEAVNGKLGNGEQPFKKPQYLLLNLALGGDNGGEIDDSALPMKYLIDYVRVYQKK</sequence>
<dbReference type="PANTHER" id="PTHR10963:SF55">
    <property type="entry name" value="GLYCOSIDE HYDROLASE FAMILY 16 PROTEIN"/>
    <property type="match status" value="1"/>
</dbReference>
<dbReference type="InterPro" id="IPR000757">
    <property type="entry name" value="Beta-glucanase-like"/>
</dbReference>
<dbReference type="EMBL" id="VZCB01000062">
    <property type="protein sequence ID" value="MQN80940.1"/>
    <property type="molecule type" value="Genomic_DNA"/>
</dbReference>
<dbReference type="SUPFAM" id="SSF49899">
    <property type="entry name" value="Concanavalin A-like lectins/glucanases"/>
    <property type="match status" value="1"/>
</dbReference>
<reference evidence="4 5" key="1">
    <citation type="submission" date="2019-09" db="EMBL/GenBank/DDBJ databases">
        <title>Distinct polysaccharide growth profiles of human intestinal Prevotella copri isolates.</title>
        <authorList>
            <person name="Fehlner-Peach H."/>
            <person name="Magnabosco C."/>
            <person name="Raghavan V."/>
            <person name="Scher J.U."/>
            <person name="Tett A."/>
            <person name="Cox L.M."/>
            <person name="Gottsegen C."/>
            <person name="Watters A."/>
            <person name="Wiltshire- Gordon J.D."/>
            <person name="Segata N."/>
            <person name="Bonneau R."/>
            <person name="Littman D.R."/>
        </authorList>
    </citation>
    <scope>NUCLEOTIDE SEQUENCE [LARGE SCALE GENOMIC DNA]</scope>
    <source>
        <strain evidence="5">iA622</strain>
    </source>
</reference>
<dbReference type="CDD" id="cd08023">
    <property type="entry name" value="GH16_laminarinase_like"/>
    <property type="match status" value="1"/>
</dbReference>
<keyword evidence="2" id="KW-0732">Signal</keyword>